<feature type="domain" description="SIS" evidence="5">
    <location>
        <begin position="116"/>
        <end position="253"/>
    </location>
</feature>
<evidence type="ECO:0000256" key="2">
    <source>
        <dbReference type="ARBA" id="ARBA00023125"/>
    </source>
</evidence>
<dbReference type="Pfam" id="PF01380">
    <property type="entry name" value="SIS"/>
    <property type="match status" value="1"/>
</dbReference>
<feature type="domain" description="HTH rpiR-type" evidence="4">
    <location>
        <begin position="1"/>
        <end position="67"/>
    </location>
</feature>
<keyword evidence="3" id="KW-0804">Transcription</keyword>
<name>A0ABT8A4G1_9PROT</name>
<dbReference type="EMBL" id="JAUFPN010000107">
    <property type="protein sequence ID" value="MDN3564624.1"/>
    <property type="molecule type" value="Genomic_DNA"/>
</dbReference>
<dbReference type="Proteomes" id="UP001529369">
    <property type="component" value="Unassembled WGS sequence"/>
</dbReference>
<evidence type="ECO:0000259" key="5">
    <source>
        <dbReference type="PROSITE" id="PS51464"/>
    </source>
</evidence>
<protein>
    <submittedName>
        <fullName evidence="6">MurR/RpiR family transcriptional regulator</fullName>
    </submittedName>
</protein>
<evidence type="ECO:0000256" key="3">
    <source>
        <dbReference type="ARBA" id="ARBA00023163"/>
    </source>
</evidence>
<dbReference type="Gene3D" id="3.40.50.10490">
    <property type="entry name" value="Glucose-6-phosphate isomerase like protein, domain 1"/>
    <property type="match status" value="1"/>
</dbReference>
<dbReference type="InterPro" id="IPR047640">
    <property type="entry name" value="RpiR-like"/>
</dbReference>
<reference evidence="7" key="1">
    <citation type="journal article" date="2019" name="Int. J. Syst. Evol. Microbiol.">
        <title>The Global Catalogue of Microorganisms (GCM) 10K type strain sequencing project: providing services to taxonomists for standard genome sequencing and annotation.</title>
        <authorList>
            <consortium name="The Broad Institute Genomics Platform"/>
            <consortium name="The Broad Institute Genome Sequencing Center for Infectious Disease"/>
            <person name="Wu L."/>
            <person name="Ma J."/>
        </authorList>
    </citation>
    <scope>NUCLEOTIDE SEQUENCE [LARGE SCALE GENOMIC DNA]</scope>
    <source>
        <strain evidence="7">CECT 7131</strain>
    </source>
</reference>
<dbReference type="RefSeq" id="WP_290316426.1">
    <property type="nucleotide sequence ID" value="NZ_JAUFPN010000107.1"/>
</dbReference>
<dbReference type="CDD" id="cd05013">
    <property type="entry name" value="SIS_RpiR"/>
    <property type="match status" value="1"/>
</dbReference>
<organism evidence="6 7">
    <name type="scientific">Paeniroseomonas aquatica</name>
    <dbReference type="NCBI Taxonomy" id="373043"/>
    <lineage>
        <taxon>Bacteria</taxon>
        <taxon>Pseudomonadati</taxon>
        <taxon>Pseudomonadota</taxon>
        <taxon>Alphaproteobacteria</taxon>
        <taxon>Acetobacterales</taxon>
        <taxon>Acetobacteraceae</taxon>
        <taxon>Paeniroseomonas</taxon>
    </lineage>
</organism>
<dbReference type="Gene3D" id="1.10.10.10">
    <property type="entry name" value="Winged helix-like DNA-binding domain superfamily/Winged helix DNA-binding domain"/>
    <property type="match status" value="1"/>
</dbReference>
<dbReference type="PROSITE" id="PS51071">
    <property type="entry name" value="HTH_RPIR"/>
    <property type="match status" value="1"/>
</dbReference>
<dbReference type="InterPro" id="IPR036388">
    <property type="entry name" value="WH-like_DNA-bd_sf"/>
</dbReference>
<dbReference type="SUPFAM" id="SSF53697">
    <property type="entry name" value="SIS domain"/>
    <property type="match status" value="1"/>
</dbReference>
<dbReference type="InterPro" id="IPR000281">
    <property type="entry name" value="HTH_RpiR"/>
</dbReference>
<dbReference type="InterPro" id="IPR009057">
    <property type="entry name" value="Homeodomain-like_sf"/>
</dbReference>
<evidence type="ECO:0000259" key="4">
    <source>
        <dbReference type="PROSITE" id="PS51071"/>
    </source>
</evidence>
<dbReference type="PROSITE" id="PS51464">
    <property type="entry name" value="SIS"/>
    <property type="match status" value="1"/>
</dbReference>
<dbReference type="InterPro" id="IPR001347">
    <property type="entry name" value="SIS_dom"/>
</dbReference>
<keyword evidence="1" id="KW-0805">Transcription regulation</keyword>
<evidence type="ECO:0000256" key="1">
    <source>
        <dbReference type="ARBA" id="ARBA00023015"/>
    </source>
</evidence>
<accession>A0ABT8A4G1</accession>
<comment type="caution">
    <text evidence="6">The sequence shown here is derived from an EMBL/GenBank/DDBJ whole genome shotgun (WGS) entry which is preliminary data.</text>
</comment>
<dbReference type="PANTHER" id="PTHR30514">
    <property type="entry name" value="GLUCOKINASE"/>
    <property type="match status" value="1"/>
</dbReference>
<evidence type="ECO:0000313" key="6">
    <source>
        <dbReference type="EMBL" id="MDN3564624.1"/>
    </source>
</evidence>
<gene>
    <name evidence="6" type="ORF">QWZ14_09635</name>
</gene>
<keyword evidence="7" id="KW-1185">Reference proteome</keyword>
<sequence length="277" mass="28776">MPSLSPAARRVARFVADNRPLALSLSAAELATRAGTSDATVVRSVRAMGFAGLPDLKRALAAALSASPASPAEAMRHTLAESGEEAGRAVDFAIEAQREAVEALATPEARATLRAAVATLHPARRVLVFGIGPSGALARYVTTLLMRAGRTARALDASGIALADQMLDLGPGDALLVLAYGHAYREVVALFADAKRLALPIVLVTDSLDRSLARHADVVVPARRARGRRIALHGATLVALEAMILGLAATDSPRALASLDRLNGLRTSITGARHDVG</sequence>
<dbReference type="Pfam" id="PF01418">
    <property type="entry name" value="HTH_6"/>
    <property type="match status" value="1"/>
</dbReference>
<dbReference type="InterPro" id="IPR035472">
    <property type="entry name" value="RpiR-like_SIS"/>
</dbReference>
<evidence type="ECO:0000313" key="7">
    <source>
        <dbReference type="Proteomes" id="UP001529369"/>
    </source>
</evidence>
<keyword evidence="2" id="KW-0238">DNA-binding</keyword>
<proteinExistence type="predicted"/>
<dbReference type="SUPFAM" id="SSF46689">
    <property type="entry name" value="Homeodomain-like"/>
    <property type="match status" value="1"/>
</dbReference>
<dbReference type="InterPro" id="IPR046348">
    <property type="entry name" value="SIS_dom_sf"/>
</dbReference>